<sequence length="285" mass="30984">MKRRVDPPSSPATPGDPLAAFKEALVGHYPSKDALLKQARAYGQRRRRRTIGSTVAAIGVLTAALWTIDPAWQTSQLATRIGERTTWTLRDGSTIQLNTHSVAVVENHLRSQRVILEQGEARFTVSHGWRKFVVQAGNATILDIGTVFNVRRLPDDPARAVDIAVLEGEVAVSTPTARQAVSLLAGRTIEVSGSGAMTERAMHPDSATWADGRLVLDGTPLRTLVAELQRYRVAPIRLRDEDVGALRLSGDFDIGRLEPLIDALPAMLPVAVTRLPDGTVTISKR</sequence>
<keyword evidence="1" id="KW-0472">Membrane</keyword>
<feature type="domain" description="FecR protein" evidence="2">
    <location>
        <begin position="76"/>
        <end position="170"/>
    </location>
</feature>
<keyword evidence="1" id="KW-0812">Transmembrane</keyword>
<dbReference type="InterPro" id="IPR006860">
    <property type="entry name" value="FecR"/>
</dbReference>
<gene>
    <name evidence="3" type="ORF">CYJ10_15615</name>
</gene>
<dbReference type="AlphaFoldDB" id="A0A2N5CC67"/>
<dbReference type="RefSeq" id="WP_101682382.1">
    <property type="nucleotide sequence ID" value="NZ_PJRP01000006.1"/>
</dbReference>
<dbReference type="OrthoDB" id="8617634at2"/>
<dbReference type="InterPro" id="IPR012373">
    <property type="entry name" value="Ferrdict_sens_TM"/>
</dbReference>
<dbReference type="PANTHER" id="PTHR30273">
    <property type="entry name" value="PERIPLASMIC SIGNAL SENSOR AND SIGMA FACTOR ACTIVATOR FECR-RELATED"/>
    <property type="match status" value="1"/>
</dbReference>
<name>A0A2N5CC67_9BURK</name>
<proteinExistence type="predicted"/>
<keyword evidence="1" id="KW-1133">Transmembrane helix</keyword>
<dbReference type="GO" id="GO:0016989">
    <property type="term" value="F:sigma factor antagonist activity"/>
    <property type="evidence" value="ECO:0007669"/>
    <property type="project" value="TreeGrafter"/>
</dbReference>
<reference evidence="3 4" key="1">
    <citation type="submission" date="2017-12" db="EMBL/GenBank/DDBJ databases">
        <title>Genome sequence of the active heterotrophic nitrifier-denitrifier, Cupriavidus pauculus UM1.</title>
        <authorList>
            <person name="Putonti C."/>
            <person name="Castignetti D."/>
        </authorList>
    </citation>
    <scope>NUCLEOTIDE SEQUENCE [LARGE SCALE GENOMIC DNA]</scope>
    <source>
        <strain evidence="3 4">UM1</strain>
    </source>
</reference>
<dbReference type="PIRSF" id="PIRSF018266">
    <property type="entry name" value="FecR"/>
    <property type="match status" value="1"/>
</dbReference>
<dbReference type="Gene3D" id="3.55.50.30">
    <property type="match status" value="1"/>
</dbReference>
<dbReference type="Proteomes" id="UP000234341">
    <property type="component" value="Unassembled WGS sequence"/>
</dbReference>
<dbReference type="Pfam" id="PF04773">
    <property type="entry name" value="FecR"/>
    <property type="match status" value="1"/>
</dbReference>
<feature type="transmembrane region" description="Helical" evidence="1">
    <location>
        <begin position="50"/>
        <end position="68"/>
    </location>
</feature>
<organism evidence="3 4">
    <name type="scientific">Cupriavidus pauculus</name>
    <dbReference type="NCBI Taxonomy" id="82633"/>
    <lineage>
        <taxon>Bacteria</taxon>
        <taxon>Pseudomonadati</taxon>
        <taxon>Pseudomonadota</taxon>
        <taxon>Betaproteobacteria</taxon>
        <taxon>Burkholderiales</taxon>
        <taxon>Burkholderiaceae</taxon>
        <taxon>Cupriavidus</taxon>
    </lineage>
</organism>
<accession>A0A2N5CC67</accession>
<dbReference type="Gene3D" id="2.60.120.1440">
    <property type="match status" value="1"/>
</dbReference>
<dbReference type="PANTHER" id="PTHR30273:SF2">
    <property type="entry name" value="PROTEIN FECR"/>
    <property type="match status" value="1"/>
</dbReference>
<evidence type="ECO:0000259" key="2">
    <source>
        <dbReference type="Pfam" id="PF04773"/>
    </source>
</evidence>
<evidence type="ECO:0000256" key="1">
    <source>
        <dbReference type="SAM" id="Phobius"/>
    </source>
</evidence>
<dbReference type="EMBL" id="PJRP01000006">
    <property type="protein sequence ID" value="PLP99807.1"/>
    <property type="molecule type" value="Genomic_DNA"/>
</dbReference>
<protein>
    <submittedName>
        <fullName evidence="3">Iron dicitrate transport regulator FecR</fullName>
    </submittedName>
</protein>
<evidence type="ECO:0000313" key="4">
    <source>
        <dbReference type="Proteomes" id="UP000234341"/>
    </source>
</evidence>
<evidence type="ECO:0000313" key="3">
    <source>
        <dbReference type="EMBL" id="PLP99807.1"/>
    </source>
</evidence>
<comment type="caution">
    <text evidence="3">The sequence shown here is derived from an EMBL/GenBank/DDBJ whole genome shotgun (WGS) entry which is preliminary data.</text>
</comment>